<dbReference type="OrthoDB" id="444631at2759"/>
<evidence type="ECO:0000256" key="6">
    <source>
        <dbReference type="SAM" id="Phobius"/>
    </source>
</evidence>
<dbReference type="AlphaFoldDB" id="A0A6A6G9F2"/>
<accession>A0A6A6G9F2</accession>
<dbReference type="Pfam" id="PF20684">
    <property type="entry name" value="Fung_rhodopsin"/>
    <property type="match status" value="1"/>
</dbReference>
<dbReference type="PANTHER" id="PTHR33048">
    <property type="entry name" value="PTH11-LIKE INTEGRAL MEMBRANE PROTEIN (AFU_ORTHOLOGUE AFUA_5G11245)"/>
    <property type="match status" value="1"/>
</dbReference>
<feature type="transmembrane region" description="Helical" evidence="6">
    <location>
        <begin position="6"/>
        <end position="28"/>
    </location>
</feature>
<feature type="transmembrane region" description="Helical" evidence="6">
    <location>
        <begin position="235"/>
        <end position="255"/>
    </location>
</feature>
<feature type="transmembrane region" description="Helical" evidence="6">
    <location>
        <begin position="82"/>
        <end position="107"/>
    </location>
</feature>
<feature type="transmembrane region" description="Helical" evidence="6">
    <location>
        <begin position="167"/>
        <end position="189"/>
    </location>
</feature>
<dbReference type="InterPro" id="IPR052337">
    <property type="entry name" value="SAT4-like"/>
</dbReference>
<comment type="similarity">
    <text evidence="5">Belongs to the SAT4 family.</text>
</comment>
<dbReference type="Proteomes" id="UP000799538">
    <property type="component" value="Unassembled WGS sequence"/>
</dbReference>
<feature type="non-terminal residue" evidence="8">
    <location>
        <position position="265"/>
    </location>
</feature>
<feature type="transmembrane region" description="Helical" evidence="6">
    <location>
        <begin position="119"/>
        <end position="140"/>
    </location>
</feature>
<name>A0A6A6G9F2_9PEZI</name>
<feature type="non-terminal residue" evidence="8">
    <location>
        <position position="1"/>
    </location>
</feature>
<keyword evidence="3 6" id="KW-1133">Transmembrane helix</keyword>
<evidence type="ECO:0000256" key="3">
    <source>
        <dbReference type="ARBA" id="ARBA00022989"/>
    </source>
</evidence>
<evidence type="ECO:0000256" key="2">
    <source>
        <dbReference type="ARBA" id="ARBA00022692"/>
    </source>
</evidence>
<feature type="domain" description="Rhodopsin" evidence="7">
    <location>
        <begin position="24"/>
        <end position="259"/>
    </location>
</feature>
<evidence type="ECO:0000313" key="8">
    <source>
        <dbReference type="EMBL" id="KAF2222000.1"/>
    </source>
</evidence>
<keyword evidence="4 6" id="KW-0472">Membrane</keyword>
<dbReference type="EMBL" id="ML992509">
    <property type="protein sequence ID" value="KAF2222000.1"/>
    <property type="molecule type" value="Genomic_DNA"/>
</dbReference>
<sequence length="265" mass="29606">NPRGMQSAIVATVFACISFFFVALRTYTRAVIVRNMGGEDFIIIAAWICCLAMCILICLEAKFGNGRHIETVSPENLRNTLFALYISVPVYQFGLVLVKISILWQYYRIFPGKNIRMACNILLVISVLYGFYCTLNNIFLCTPIKSYWTLSIAGKCLSRPAVWYSNAAINIATDIAIFVLPMPALYHLHLPMKQKLALMAIFALGAFVVLVSILRLPELHMLVASHDPLYDGAAIAYWSNVELCVGVICASLPTLRAFAARYFPK</sequence>
<evidence type="ECO:0000256" key="5">
    <source>
        <dbReference type="ARBA" id="ARBA00038359"/>
    </source>
</evidence>
<dbReference type="GO" id="GO:0016020">
    <property type="term" value="C:membrane"/>
    <property type="evidence" value="ECO:0007669"/>
    <property type="project" value="UniProtKB-SubCell"/>
</dbReference>
<dbReference type="PANTHER" id="PTHR33048:SF132">
    <property type="entry name" value="MEMBRANE PROTEIN, PUTATIVE (AFU_ORTHOLOGUE AFUA_6G07820)-RELATED"/>
    <property type="match status" value="1"/>
</dbReference>
<keyword evidence="2 6" id="KW-0812">Transmembrane</keyword>
<proteinExistence type="inferred from homology"/>
<protein>
    <recommendedName>
        <fullName evidence="7">Rhodopsin domain-containing protein</fullName>
    </recommendedName>
</protein>
<evidence type="ECO:0000259" key="7">
    <source>
        <dbReference type="Pfam" id="PF20684"/>
    </source>
</evidence>
<evidence type="ECO:0000256" key="1">
    <source>
        <dbReference type="ARBA" id="ARBA00004141"/>
    </source>
</evidence>
<feature type="transmembrane region" description="Helical" evidence="6">
    <location>
        <begin position="196"/>
        <end position="215"/>
    </location>
</feature>
<gene>
    <name evidence="8" type="ORF">BDZ85DRAFT_185945</name>
</gene>
<comment type="subcellular location">
    <subcellularLocation>
        <location evidence="1">Membrane</location>
        <topology evidence="1">Multi-pass membrane protein</topology>
    </subcellularLocation>
</comment>
<dbReference type="InterPro" id="IPR049326">
    <property type="entry name" value="Rhodopsin_dom_fungi"/>
</dbReference>
<keyword evidence="9" id="KW-1185">Reference proteome</keyword>
<evidence type="ECO:0000256" key="4">
    <source>
        <dbReference type="ARBA" id="ARBA00023136"/>
    </source>
</evidence>
<organism evidence="8 9">
    <name type="scientific">Elsinoe ampelina</name>
    <dbReference type="NCBI Taxonomy" id="302913"/>
    <lineage>
        <taxon>Eukaryota</taxon>
        <taxon>Fungi</taxon>
        <taxon>Dikarya</taxon>
        <taxon>Ascomycota</taxon>
        <taxon>Pezizomycotina</taxon>
        <taxon>Dothideomycetes</taxon>
        <taxon>Dothideomycetidae</taxon>
        <taxon>Myriangiales</taxon>
        <taxon>Elsinoaceae</taxon>
        <taxon>Elsinoe</taxon>
    </lineage>
</organism>
<reference evidence="9" key="1">
    <citation type="journal article" date="2020" name="Stud. Mycol.">
        <title>101 Dothideomycetes genomes: A test case for predicting lifestyles and emergence of pathogens.</title>
        <authorList>
            <person name="Haridas S."/>
            <person name="Albert R."/>
            <person name="Binder M."/>
            <person name="Bloem J."/>
            <person name="LaButti K."/>
            <person name="Salamov A."/>
            <person name="Andreopoulos B."/>
            <person name="Baker S."/>
            <person name="Barry K."/>
            <person name="Bills G."/>
            <person name="Bluhm B."/>
            <person name="Cannon C."/>
            <person name="Castanera R."/>
            <person name="Culley D."/>
            <person name="Daum C."/>
            <person name="Ezra D."/>
            <person name="Gonzalez J."/>
            <person name="Henrissat B."/>
            <person name="Kuo A."/>
            <person name="Liang C."/>
            <person name="Lipzen A."/>
            <person name="Lutzoni F."/>
            <person name="Magnuson J."/>
            <person name="Mondo S."/>
            <person name="Nolan M."/>
            <person name="Ohm R."/>
            <person name="Pangilinan J."/>
            <person name="Park H.-J."/>
            <person name="Ramirez L."/>
            <person name="Alfaro M."/>
            <person name="Sun H."/>
            <person name="Tritt A."/>
            <person name="Yoshinaga Y."/>
            <person name="Zwiers L.-H."/>
            <person name="Turgeon B."/>
            <person name="Goodwin S."/>
            <person name="Spatafora J."/>
            <person name="Crous P."/>
            <person name="Grigoriev I."/>
        </authorList>
    </citation>
    <scope>NUCLEOTIDE SEQUENCE [LARGE SCALE GENOMIC DNA]</scope>
    <source>
        <strain evidence="9">CECT 20119</strain>
    </source>
</reference>
<evidence type="ECO:0000313" key="9">
    <source>
        <dbReference type="Proteomes" id="UP000799538"/>
    </source>
</evidence>
<feature type="transmembrane region" description="Helical" evidence="6">
    <location>
        <begin position="40"/>
        <end position="62"/>
    </location>
</feature>